<feature type="region of interest" description="Disordered" evidence="1">
    <location>
        <begin position="110"/>
        <end position="186"/>
    </location>
</feature>
<proteinExistence type="predicted"/>
<sequence length="267" mass="29176">MRWLRTASWRRKGPASTSTSSSTSAQVKGSTRARSSCRGTTPRGAWSSSSTTMALPSSSWAPPLTADTPVRKLRTPKSKKAVTVQRKANPSCRIWFVCKGNHICTREVSEELNRGEPSMASSSPRSVASDYSRSKSSPPRLKLHGDGDGDGELLGMHHDSPDPMMAPSLRRTPSRDDSDNATDHSVEDFGHEGAAEVGSSAVVQLLQDVEEDPPTPLHDGSRRLATWKMLCTRSSRTRLWRPGASGTRRTKRLTGGRRPTGTWPMRP</sequence>
<organism evidence="2 3">
    <name type="scientific">Aegilops tauschii subsp. strangulata</name>
    <name type="common">Goatgrass</name>
    <dbReference type="NCBI Taxonomy" id="200361"/>
    <lineage>
        <taxon>Eukaryota</taxon>
        <taxon>Viridiplantae</taxon>
        <taxon>Streptophyta</taxon>
        <taxon>Embryophyta</taxon>
        <taxon>Tracheophyta</taxon>
        <taxon>Spermatophyta</taxon>
        <taxon>Magnoliopsida</taxon>
        <taxon>Liliopsida</taxon>
        <taxon>Poales</taxon>
        <taxon>Poaceae</taxon>
        <taxon>BOP clade</taxon>
        <taxon>Pooideae</taxon>
        <taxon>Triticodae</taxon>
        <taxon>Triticeae</taxon>
        <taxon>Triticinae</taxon>
        <taxon>Aegilops</taxon>
    </lineage>
</organism>
<reference evidence="2" key="5">
    <citation type="journal article" date="2021" name="G3 (Bethesda)">
        <title>Aegilops tauschii genome assembly Aet v5.0 features greater sequence contiguity and improved annotation.</title>
        <authorList>
            <person name="Wang L."/>
            <person name="Zhu T."/>
            <person name="Rodriguez J.C."/>
            <person name="Deal K.R."/>
            <person name="Dubcovsky J."/>
            <person name="McGuire P.E."/>
            <person name="Lux T."/>
            <person name="Spannagl M."/>
            <person name="Mayer K.F.X."/>
            <person name="Baldrich P."/>
            <person name="Meyers B.C."/>
            <person name="Huo N."/>
            <person name="Gu Y.Q."/>
            <person name="Zhou H."/>
            <person name="Devos K.M."/>
            <person name="Bennetzen J.L."/>
            <person name="Unver T."/>
            <person name="Budak H."/>
            <person name="Gulick P.J."/>
            <person name="Galiba G."/>
            <person name="Kalapos B."/>
            <person name="Nelson D.R."/>
            <person name="Li P."/>
            <person name="You F.M."/>
            <person name="Luo M.C."/>
            <person name="Dvorak J."/>
        </authorList>
    </citation>
    <scope>NUCLEOTIDE SEQUENCE [LARGE SCALE GENOMIC DNA]</scope>
    <source>
        <strain evidence="2">cv. AL8/78</strain>
    </source>
</reference>
<protein>
    <submittedName>
        <fullName evidence="2">Uncharacterized protein</fullName>
    </submittedName>
</protein>
<reference evidence="2" key="4">
    <citation type="submission" date="2019-03" db="UniProtKB">
        <authorList>
            <consortium name="EnsemblPlants"/>
        </authorList>
    </citation>
    <scope>IDENTIFICATION</scope>
</reference>
<evidence type="ECO:0000313" key="2">
    <source>
        <dbReference type="EnsemblPlants" id="AET5Gv20503700.7"/>
    </source>
</evidence>
<reference evidence="3" key="2">
    <citation type="journal article" date="2017" name="Nat. Plants">
        <title>The Aegilops tauschii genome reveals multiple impacts of transposons.</title>
        <authorList>
            <person name="Zhao G."/>
            <person name="Zou C."/>
            <person name="Li K."/>
            <person name="Wang K."/>
            <person name="Li T."/>
            <person name="Gao L."/>
            <person name="Zhang X."/>
            <person name="Wang H."/>
            <person name="Yang Z."/>
            <person name="Liu X."/>
            <person name="Jiang W."/>
            <person name="Mao L."/>
            <person name="Kong X."/>
            <person name="Jiao Y."/>
            <person name="Jia J."/>
        </authorList>
    </citation>
    <scope>NUCLEOTIDE SEQUENCE [LARGE SCALE GENOMIC DNA]</scope>
    <source>
        <strain evidence="3">cv. AL8/78</strain>
    </source>
</reference>
<feature type="compositionally biased region" description="Basic and acidic residues" evidence="1">
    <location>
        <begin position="173"/>
        <end position="186"/>
    </location>
</feature>
<feature type="region of interest" description="Disordered" evidence="1">
    <location>
        <begin position="238"/>
        <end position="267"/>
    </location>
</feature>
<dbReference type="Proteomes" id="UP000015105">
    <property type="component" value="Chromosome 5D"/>
</dbReference>
<dbReference type="EnsemblPlants" id="AET5Gv20503700.7">
    <property type="protein sequence ID" value="AET5Gv20503700.7"/>
    <property type="gene ID" value="AET5Gv20503700"/>
</dbReference>
<feature type="compositionally biased region" description="Low complexity" evidence="1">
    <location>
        <begin position="47"/>
        <end position="59"/>
    </location>
</feature>
<dbReference type="AlphaFoldDB" id="A0A453KSV7"/>
<name>A0A453KSV7_AEGTS</name>
<reference evidence="2" key="3">
    <citation type="journal article" date="2017" name="Nature">
        <title>Genome sequence of the progenitor of the wheat D genome Aegilops tauschii.</title>
        <authorList>
            <person name="Luo M.C."/>
            <person name="Gu Y.Q."/>
            <person name="Puiu D."/>
            <person name="Wang H."/>
            <person name="Twardziok S.O."/>
            <person name="Deal K.R."/>
            <person name="Huo N."/>
            <person name="Zhu T."/>
            <person name="Wang L."/>
            <person name="Wang Y."/>
            <person name="McGuire P.E."/>
            <person name="Liu S."/>
            <person name="Long H."/>
            <person name="Ramasamy R.K."/>
            <person name="Rodriguez J.C."/>
            <person name="Van S.L."/>
            <person name="Yuan L."/>
            <person name="Wang Z."/>
            <person name="Xia Z."/>
            <person name="Xiao L."/>
            <person name="Anderson O.D."/>
            <person name="Ouyang S."/>
            <person name="Liang Y."/>
            <person name="Zimin A.V."/>
            <person name="Pertea G."/>
            <person name="Qi P."/>
            <person name="Bennetzen J.L."/>
            <person name="Dai X."/>
            <person name="Dawson M.W."/>
            <person name="Muller H.G."/>
            <person name="Kugler K."/>
            <person name="Rivarola-Duarte L."/>
            <person name="Spannagl M."/>
            <person name="Mayer K.F.X."/>
            <person name="Lu F.H."/>
            <person name="Bevan M.W."/>
            <person name="Leroy P."/>
            <person name="Li P."/>
            <person name="You F.M."/>
            <person name="Sun Q."/>
            <person name="Liu Z."/>
            <person name="Lyons E."/>
            <person name="Wicker T."/>
            <person name="Salzberg S.L."/>
            <person name="Devos K.M."/>
            <person name="Dvorak J."/>
        </authorList>
    </citation>
    <scope>NUCLEOTIDE SEQUENCE [LARGE SCALE GENOMIC DNA]</scope>
    <source>
        <strain evidence="2">cv. AL8/78</strain>
    </source>
</reference>
<feature type="compositionally biased region" description="Low complexity" evidence="1">
    <location>
        <begin position="117"/>
        <end position="131"/>
    </location>
</feature>
<feature type="compositionally biased region" description="Basic residues" evidence="1">
    <location>
        <begin position="71"/>
        <end position="80"/>
    </location>
</feature>
<dbReference type="Gramene" id="AET5Gv20503700.7">
    <property type="protein sequence ID" value="AET5Gv20503700.7"/>
    <property type="gene ID" value="AET5Gv20503700"/>
</dbReference>
<reference evidence="3" key="1">
    <citation type="journal article" date="2014" name="Science">
        <title>Ancient hybridizations among the ancestral genomes of bread wheat.</title>
        <authorList>
            <consortium name="International Wheat Genome Sequencing Consortium,"/>
            <person name="Marcussen T."/>
            <person name="Sandve S.R."/>
            <person name="Heier L."/>
            <person name="Spannagl M."/>
            <person name="Pfeifer M."/>
            <person name="Jakobsen K.S."/>
            <person name="Wulff B.B."/>
            <person name="Steuernagel B."/>
            <person name="Mayer K.F."/>
            <person name="Olsen O.A."/>
        </authorList>
    </citation>
    <scope>NUCLEOTIDE SEQUENCE [LARGE SCALE GENOMIC DNA]</scope>
    <source>
        <strain evidence="3">cv. AL8/78</strain>
    </source>
</reference>
<evidence type="ECO:0000256" key="1">
    <source>
        <dbReference type="SAM" id="MobiDB-lite"/>
    </source>
</evidence>
<feature type="compositionally biased region" description="Polar residues" evidence="1">
    <location>
        <begin position="25"/>
        <end position="39"/>
    </location>
</feature>
<keyword evidence="3" id="KW-1185">Reference proteome</keyword>
<feature type="compositionally biased region" description="Low complexity" evidence="1">
    <location>
        <begin position="256"/>
        <end position="267"/>
    </location>
</feature>
<accession>A0A453KSV7</accession>
<feature type="region of interest" description="Disordered" evidence="1">
    <location>
        <begin position="1"/>
        <end position="85"/>
    </location>
</feature>
<evidence type="ECO:0000313" key="3">
    <source>
        <dbReference type="Proteomes" id="UP000015105"/>
    </source>
</evidence>